<comment type="subcellular location">
    <subcellularLocation>
        <location evidence="1">Membrane</location>
        <topology evidence="1">Multi-pass membrane protein</topology>
    </subcellularLocation>
</comment>
<feature type="transmembrane region" description="Helical" evidence="7">
    <location>
        <begin position="38"/>
        <end position="56"/>
    </location>
</feature>
<feature type="transmembrane region" description="Helical" evidence="7">
    <location>
        <begin position="95"/>
        <end position="112"/>
    </location>
</feature>
<dbReference type="GO" id="GO:0016020">
    <property type="term" value="C:membrane"/>
    <property type="evidence" value="ECO:0007669"/>
    <property type="project" value="UniProtKB-SubCell"/>
</dbReference>
<name>A0A8J7Q6J8_9BACT</name>
<feature type="transmembrane region" description="Helical" evidence="7">
    <location>
        <begin position="149"/>
        <end position="167"/>
    </location>
</feature>
<evidence type="ECO:0000256" key="7">
    <source>
        <dbReference type="SAM" id="Phobius"/>
    </source>
</evidence>
<keyword evidence="9" id="KW-0645">Protease</keyword>
<keyword evidence="4" id="KW-0378">Hydrolase</keyword>
<dbReference type="GO" id="GO:0004252">
    <property type="term" value="F:serine-type endopeptidase activity"/>
    <property type="evidence" value="ECO:0007669"/>
    <property type="project" value="InterPro"/>
</dbReference>
<keyword evidence="3 7" id="KW-0812">Transmembrane</keyword>
<reference evidence="9" key="1">
    <citation type="submission" date="2021-03" db="EMBL/GenBank/DDBJ databases">
        <authorList>
            <person name="Wang G."/>
        </authorList>
    </citation>
    <scope>NUCLEOTIDE SEQUENCE</scope>
    <source>
        <strain evidence="9">KCTC 12899</strain>
    </source>
</reference>
<keyword evidence="10" id="KW-1185">Reference proteome</keyword>
<evidence type="ECO:0000256" key="4">
    <source>
        <dbReference type="ARBA" id="ARBA00022801"/>
    </source>
</evidence>
<keyword evidence="6 7" id="KW-0472">Membrane</keyword>
<dbReference type="RefSeq" id="WP_207857006.1">
    <property type="nucleotide sequence ID" value="NZ_JAFREP010000003.1"/>
</dbReference>
<dbReference type="Gene3D" id="1.20.1540.10">
    <property type="entry name" value="Rhomboid-like"/>
    <property type="match status" value="1"/>
</dbReference>
<dbReference type="InterPro" id="IPR035952">
    <property type="entry name" value="Rhomboid-like_sf"/>
</dbReference>
<evidence type="ECO:0000256" key="2">
    <source>
        <dbReference type="ARBA" id="ARBA00009045"/>
    </source>
</evidence>
<organism evidence="9 10">
    <name type="scientific">Acanthopleuribacter pedis</name>
    <dbReference type="NCBI Taxonomy" id="442870"/>
    <lineage>
        <taxon>Bacteria</taxon>
        <taxon>Pseudomonadati</taxon>
        <taxon>Acidobacteriota</taxon>
        <taxon>Holophagae</taxon>
        <taxon>Acanthopleuribacterales</taxon>
        <taxon>Acanthopleuribacteraceae</taxon>
        <taxon>Acanthopleuribacter</taxon>
    </lineage>
</organism>
<protein>
    <submittedName>
        <fullName evidence="9">Rhomboid family intramembrane serine protease</fullName>
    </submittedName>
</protein>
<evidence type="ECO:0000313" key="10">
    <source>
        <dbReference type="Proteomes" id="UP000664417"/>
    </source>
</evidence>
<evidence type="ECO:0000256" key="1">
    <source>
        <dbReference type="ARBA" id="ARBA00004141"/>
    </source>
</evidence>
<sequence length="242" mass="27284">MTDKIPYLKREVWDEDYAEREVETRRARAHWSQRKNRVVPALLVLNLIVFLGWQFFTATPAGIGFFYNNFLISPLHLENGYYWTLLTSAFSHNQIIHLVFNMMVLVSFGNLLEKFYGPVGFLKLYIGAALFSSLMHCATSAFLMDRMDANALGASGALTAVLMVFARMWPKHKILLFGIIPVPAMIAVVGLVLLDIWGLIAQTRGGGFQIGHSAHLGGTIFGFVYFQTILAKRIVRDVNETH</sequence>
<comment type="caution">
    <text evidence="9">The sequence shown here is derived from an EMBL/GenBank/DDBJ whole genome shotgun (WGS) entry which is preliminary data.</text>
</comment>
<dbReference type="GO" id="GO:0006508">
    <property type="term" value="P:proteolysis"/>
    <property type="evidence" value="ECO:0007669"/>
    <property type="project" value="UniProtKB-KW"/>
</dbReference>
<evidence type="ECO:0000256" key="5">
    <source>
        <dbReference type="ARBA" id="ARBA00022989"/>
    </source>
</evidence>
<comment type="similarity">
    <text evidence="2">Belongs to the peptidase S54 family.</text>
</comment>
<dbReference type="Proteomes" id="UP000664417">
    <property type="component" value="Unassembled WGS sequence"/>
</dbReference>
<feature type="transmembrane region" description="Helical" evidence="7">
    <location>
        <begin position="174"/>
        <end position="200"/>
    </location>
</feature>
<dbReference type="EMBL" id="JAFREP010000003">
    <property type="protein sequence ID" value="MBO1317644.1"/>
    <property type="molecule type" value="Genomic_DNA"/>
</dbReference>
<dbReference type="Pfam" id="PF01694">
    <property type="entry name" value="Rhomboid"/>
    <property type="match status" value="1"/>
</dbReference>
<accession>A0A8J7Q6J8</accession>
<feature type="transmembrane region" description="Helical" evidence="7">
    <location>
        <begin position="124"/>
        <end position="143"/>
    </location>
</feature>
<keyword evidence="5 7" id="KW-1133">Transmembrane helix</keyword>
<dbReference type="SMART" id="SM01160">
    <property type="entry name" value="DUF1751"/>
    <property type="match status" value="1"/>
</dbReference>
<gene>
    <name evidence="9" type="ORF">J3U88_04160</name>
</gene>
<dbReference type="InterPro" id="IPR050925">
    <property type="entry name" value="Rhomboid_protease_S54"/>
</dbReference>
<dbReference type="PANTHER" id="PTHR43731:SF14">
    <property type="entry name" value="PRESENILIN-ASSOCIATED RHOMBOID-LIKE PROTEIN, MITOCHONDRIAL"/>
    <property type="match status" value="1"/>
</dbReference>
<evidence type="ECO:0000256" key="3">
    <source>
        <dbReference type="ARBA" id="ARBA00022692"/>
    </source>
</evidence>
<evidence type="ECO:0000313" key="9">
    <source>
        <dbReference type="EMBL" id="MBO1317644.1"/>
    </source>
</evidence>
<dbReference type="PANTHER" id="PTHR43731">
    <property type="entry name" value="RHOMBOID PROTEASE"/>
    <property type="match status" value="1"/>
</dbReference>
<proteinExistence type="inferred from homology"/>
<dbReference type="SUPFAM" id="SSF144091">
    <property type="entry name" value="Rhomboid-like"/>
    <property type="match status" value="1"/>
</dbReference>
<dbReference type="InterPro" id="IPR022764">
    <property type="entry name" value="Peptidase_S54_rhomboid_dom"/>
</dbReference>
<evidence type="ECO:0000256" key="6">
    <source>
        <dbReference type="ARBA" id="ARBA00023136"/>
    </source>
</evidence>
<dbReference type="AlphaFoldDB" id="A0A8J7Q6J8"/>
<feature type="transmembrane region" description="Helical" evidence="7">
    <location>
        <begin position="206"/>
        <end position="226"/>
    </location>
</feature>
<feature type="domain" description="Peptidase S54 rhomboid" evidence="8">
    <location>
        <begin position="80"/>
        <end position="229"/>
    </location>
</feature>
<evidence type="ECO:0000259" key="8">
    <source>
        <dbReference type="Pfam" id="PF01694"/>
    </source>
</evidence>